<dbReference type="InterPro" id="IPR011024">
    <property type="entry name" value="G_crystallin-like"/>
</dbReference>
<proteinExistence type="inferred from homology"/>
<keyword evidence="2" id="KW-0677">Repeat</keyword>
<dbReference type="SUPFAM" id="SSF50370">
    <property type="entry name" value="Ricin B-like lectins"/>
    <property type="match status" value="1"/>
</dbReference>
<dbReference type="GO" id="GO:0007601">
    <property type="term" value="P:visual perception"/>
    <property type="evidence" value="ECO:0007669"/>
    <property type="project" value="TreeGrafter"/>
</dbReference>
<feature type="domain" description="Beta/gamma crystallin 'Greek key'" evidence="4">
    <location>
        <begin position="1352"/>
        <end position="1394"/>
    </location>
</feature>
<organism evidence="5 6">
    <name type="scientific">Coregonus suidteri</name>
    <dbReference type="NCBI Taxonomy" id="861788"/>
    <lineage>
        <taxon>Eukaryota</taxon>
        <taxon>Metazoa</taxon>
        <taxon>Chordata</taxon>
        <taxon>Craniata</taxon>
        <taxon>Vertebrata</taxon>
        <taxon>Euteleostomi</taxon>
        <taxon>Actinopterygii</taxon>
        <taxon>Neopterygii</taxon>
        <taxon>Teleostei</taxon>
        <taxon>Protacanthopterygii</taxon>
        <taxon>Salmoniformes</taxon>
        <taxon>Salmonidae</taxon>
        <taxon>Coregoninae</taxon>
        <taxon>Coregonus</taxon>
    </lineage>
</organism>
<feature type="compositionally biased region" description="Basic and acidic residues" evidence="3">
    <location>
        <begin position="743"/>
        <end position="752"/>
    </location>
</feature>
<name>A0AAN8M0S5_9TELE</name>
<feature type="compositionally biased region" description="Acidic residues" evidence="3">
    <location>
        <begin position="1097"/>
        <end position="1106"/>
    </location>
</feature>
<feature type="compositionally biased region" description="Gly residues" evidence="3">
    <location>
        <begin position="398"/>
        <end position="407"/>
    </location>
</feature>
<keyword evidence="6" id="KW-1185">Reference proteome</keyword>
<protein>
    <recommendedName>
        <fullName evidence="4">Beta/gamma crystallin 'Greek key' domain-containing protein</fullName>
    </recommendedName>
</protein>
<feature type="compositionally biased region" description="Basic and acidic residues" evidence="3">
    <location>
        <begin position="260"/>
        <end position="291"/>
    </location>
</feature>
<feature type="non-terminal residue" evidence="5">
    <location>
        <position position="1"/>
    </location>
</feature>
<feature type="compositionally biased region" description="Pro residues" evidence="3">
    <location>
        <begin position="188"/>
        <end position="197"/>
    </location>
</feature>
<feature type="compositionally biased region" description="Low complexity" evidence="3">
    <location>
        <begin position="153"/>
        <end position="166"/>
    </location>
</feature>
<feature type="compositionally biased region" description="Acidic residues" evidence="3">
    <location>
        <begin position="225"/>
        <end position="238"/>
    </location>
</feature>
<dbReference type="Pfam" id="PF00652">
    <property type="entry name" value="Ricin_B_lectin"/>
    <property type="match status" value="1"/>
</dbReference>
<evidence type="ECO:0000313" key="5">
    <source>
        <dbReference type="EMBL" id="KAK6322498.1"/>
    </source>
</evidence>
<feature type="domain" description="Beta/gamma crystallin 'Greek key'" evidence="4">
    <location>
        <begin position="1538"/>
        <end position="1580"/>
    </location>
</feature>
<dbReference type="Gene3D" id="2.80.10.50">
    <property type="match status" value="1"/>
</dbReference>
<dbReference type="PANTHER" id="PTHR11818:SF38">
    <property type="entry name" value="VERY LARGE A-KINASE ANCHOR PROTEIN"/>
    <property type="match status" value="1"/>
</dbReference>
<gene>
    <name evidence="5" type="ORF">J4Q44_G00072900</name>
</gene>
<dbReference type="EMBL" id="JAGTTL010000005">
    <property type="protein sequence ID" value="KAK6322498.1"/>
    <property type="molecule type" value="Genomic_DNA"/>
</dbReference>
<feature type="domain" description="Beta/gamma crystallin 'Greek key'" evidence="4">
    <location>
        <begin position="1447"/>
        <end position="1490"/>
    </location>
</feature>
<feature type="domain" description="Beta/gamma crystallin 'Greek key'" evidence="4">
    <location>
        <begin position="1628"/>
        <end position="1670"/>
    </location>
</feature>
<dbReference type="Gene3D" id="2.60.20.10">
    <property type="entry name" value="Crystallins"/>
    <property type="match status" value="6"/>
</dbReference>
<dbReference type="GO" id="GO:0005212">
    <property type="term" value="F:structural constituent of eye lens"/>
    <property type="evidence" value="ECO:0007669"/>
    <property type="project" value="TreeGrafter"/>
</dbReference>
<evidence type="ECO:0000256" key="3">
    <source>
        <dbReference type="SAM" id="MobiDB-lite"/>
    </source>
</evidence>
<dbReference type="InterPro" id="IPR035992">
    <property type="entry name" value="Ricin_B-like_lectins"/>
</dbReference>
<dbReference type="InterPro" id="IPR001064">
    <property type="entry name" value="Beta/gamma_crystallin"/>
</dbReference>
<feature type="region of interest" description="Disordered" evidence="3">
    <location>
        <begin position="501"/>
        <end position="556"/>
    </location>
</feature>
<dbReference type="InterPro" id="IPR050252">
    <property type="entry name" value="Beta/Gamma-Crystallin"/>
</dbReference>
<dbReference type="Proteomes" id="UP001356427">
    <property type="component" value="Unassembled WGS sequence"/>
</dbReference>
<feature type="region of interest" description="Disordered" evidence="3">
    <location>
        <begin position="73"/>
        <end position="109"/>
    </location>
</feature>
<evidence type="ECO:0000256" key="2">
    <source>
        <dbReference type="ARBA" id="ARBA00022737"/>
    </source>
</evidence>
<feature type="compositionally biased region" description="Basic and acidic residues" evidence="3">
    <location>
        <begin position="210"/>
        <end position="223"/>
    </location>
</feature>
<dbReference type="SMART" id="SM00247">
    <property type="entry name" value="XTALbg"/>
    <property type="match status" value="6"/>
</dbReference>
<accession>A0AAN8M0S5</accession>
<feature type="domain" description="Beta/gamma crystallin 'Greek key'" evidence="4">
    <location>
        <begin position="1252"/>
        <end position="1305"/>
    </location>
</feature>
<dbReference type="PROSITE" id="PS50231">
    <property type="entry name" value="RICIN_B_LECTIN"/>
    <property type="match status" value="1"/>
</dbReference>
<comment type="caution">
    <text evidence="5">The sequence shown here is derived from an EMBL/GenBank/DDBJ whole genome shotgun (WGS) entry which is preliminary data.</text>
</comment>
<dbReference type="InterPro" id="IPR000772">
    <property type="entry name" value="Ricin_B_lectin"/>
</dbReference>
<feature type="region of interest" description="Disordered" evidence="3">
    <location>
        <begin position="743"/>
        <end position="912"/>
    </location>
</feature>
<evidence type="ECO:0000313" key="6">
    <source>
        <dbReference type="Proteomes" id="UP001356427"/>
    </source>
</evidence>
<comment type="similarity">
    <text evidence="1">Belongs to the beta/gamma-crystallin family.</text>
</comment>
<feature type="compositionally biased region" description="Polar residues" evidence="3">
    <location>
        <begin position="84"/>
        <end position="101"/>
    </location>
</feature>
<evidence type="ECO:0000256" key="1">
    <source>
        <dbReference type="ARBA" id="ARBA00009646"/>
    </source>
</evidence>
<dbReference type="SUPFAM" id="SSF49695">
    <property type="entry name" value="gamma-Crystallin-like"/>
    <property type="match status" value="3"/>
</dbReference>
<dbReference type="Pfam" id="PF00030">
    <property type="entry name" value="Crystall"/>
    <property type="match status" value="5"/>
</dbReference>
<feature type="compositionally biased region" description="Basic and acidic residues" evidence="3">
    <location>
        <begin position="808"/>
        <end position="817"/>
    </location>
</feature>
<feature type="compositionally biased region" description="Acidic residues" evidence="3">
    <location>
        <begin position="307"/>
        <end position="318"/>
    </location>
</feature>
<feature type="compositionally biased region" description="Polar residues" evidence="3">
    <location>
        <begin position="850"/>
        <end position="873"/>
    </location>
</feature>
<feature type="region of interest" description="Disordered" evidence="3">
    <location>
        <begin position="121"/>
        <end position="238"/>
    </location>
</feature>
<evidence type="ECO:0000259" key="4">
    <source>
        <dbReference type="PROSITE" id="PS50915"/>
    </source>
</evidence>
<dbReference type="GO" id="GO:0002088">
    <property type="term" value="P:lens development in camera-type eye"/>
    <property type="evidence" value="ECO:0007669"/>
    <property type="project" value="TreeGrafter"/>
</dbReference>
<sequence length="1890" mass="202956">GWSRAHYVHNESRHEGINETIVLQQQNNVGHFRDSELFNYRCDCFRTVMSNMKRQSSWQEDIARNFSRLFQRTKSQDPGKTEESNISGQENAVSSSLSSETNEGEPSLHQEDLELSKAFQGTEEEANGREEGVLGEALEDEESERKEKGGEGSSSISDDAGGSSEDQPLVPPPLVDSVTCSLVSPLGPGSPTPPPPLDAFFRRLGSLFHFKAEPARGAQHQEEQQQAEEGGEGQEEEETALVVVSIEPDLSGMTCGAVGDQDHCDSAGRLTGNKDTRHTETENRREGESDLHGVATSTRSQTHTDLETLEELALEETQTEGHREGCTEGEAAADSGPLREGEAEVDEYQRRLALACPPVVTYGTYRGQRDRRRMRRRHQVQVDFPISEGDEALHGRGSTSGGEGSPLGGVTPSSLELTISKQSDIQTISTNQIRAPTSETNERGAWTSKTDSAVLGPTGLGSSHIPLTTETAERAGSQSAFPLPREAGLPTVGAQAKDFLSGVGSVTGSPPPHAPTEDSVDARTSTAGSESHSGEQSPRDRITHTEMASEDTHRDRDTGLMEQTETLSAHCVQTGSPSLAAAAWLSEPPGAGGTAQHTHLPAGVSDVDGGQLAPHPISPSASLASVAKSQGPMPATMHSDSGDVLDSGAGAGLHCFESGEDEGDAGPSDNLFDEALHLESKVMVDNILRNALAAQERIESSELEGDEVLQKASEETYLVLSVGREEGGMEQSFEPDKLLEVRPSERGDDKHPSAFPAEQTLSLNPNPLAEGPRSTPSSGYESIAGSDIDIRSSPGPACETSAPTICVSDHRQGEHCAEGTPGTGHQSGSDSGGEEDGADSRPTGTICVDPSSSRRLPTDLSTSEGLESNSAPGSGNKDMPQRSSVRAYRCDVSPQQQSQDSETPGHGGAGSAAAMAGFHQDLSSRLAGLHATGATGGRRVPALEPLLPVPQLAFHDMEASGFSIIDEEEETDAVFVNDTGPMLSPTARRAKAYPFSLSPIVEEDSLRGEEAVEGSLSWDDRGLMVPPATEELRSLSGGVGMEQLASSSSLSILSLLQSVSERLQSSGYSDMDADSEEPSTPPLRRPLWDFFNRGQAEGEEGDDQGMDGDQSSKQEGPGSLTLPTDPFTMGLREGDPTEDLNNLSTPQITIQKPADSPMYQYLKLAQPVLPEPDDDNSKHHAKLVPCLRNNKCPSTATDMGGNWSCGKVIPRPTLMNIYDGVTFSGALWEIHTDQEDSGMVFLQGASVRVLGGCWLLYLEPGFRGPWVLLEEGETVLSHQPGQQQVSQGTENKPTTITIGSIRRLVKDDGTPEIHLLPIGAPGGATEHLHSEVDILGTRGGPIHLSNLTVKSGCWLAYDNPGFHGNYAVMEAGGSPTSGAGHPQVTAVRSLRPLRMRGLRVRRPLDPKLLVFEQPLFQGRGRELGNHTPSLGAVAGLKGALSLRVIGGVWVGYTGEDYTGWQYLLEEGEYSDCADLGGADRSLLLSFRFLQAEFIEPSVSLQEETGCSGAGRRDILDLDVPDLEKAGATETTAISVKSGVWVAYSERCFSGEQYILEKGKHPATLHWGGNYGAAKSIRPIRLDLCGTGEPMVLLRAYSQPHYGGMSEQYEGEAGHCGSASPMSFRVIRGNWLLFDEDGYCGNQYVLGEGLYPDLISCGCVATSVKSLRPIPYSFSDPSISLFSLDSFEGLKMVAVTPTEHIKDFFTQSLRVDSGLWVVYEYSNYKGRQMLLQPGELPVWGEHSGWDTIGSLRPLKQPRLYVHVRSRALGSVLTSESVQDDLSLARVSLSPACSLDTQRWLFTGGLLCCKASKACLSVIGGKATVGARVALWAEHGRTHQRWSLNHNGTISSHLNHKLVLEFRGGTGFERDHLVVNEFAADQATQFWDMELV</sequence>
<reference evidence="5 6" key="1">
    <citation type="submission" date="2021-04" db="EMBL/GenBank/DDBJ databases">
        <authorList>
            <person name="De Guttry C."/>
            <person name="Zahm M."/>
            <person name="Klopp C."/>
            <person name="Cabau C."/>
            <person name="Louis A."/>
            <person name="Berthelot C."/>
            <person name="Parey E."/>
            <person name="Roest Crollius H."/>
            <person name="Montfort J."/>
            <person name="Robinson-Rechavi M."/>
            <person name="Bucao C."/>
            <person name="Bouchez O."/>
            <person name="Gislard M."/>
            <person name="Lluch J."/>
            <person name="Milhes M."/>
            <person name="Lampietro C."/>
            <person name="Lopez Roques C."/>
            <person name="Donnadieu C."/>
            <person name="Braasch I."/>
            <person name="Desvignes T."/>
            <person name="Postlethwait J."/>
            <person name="Bobe J."/>
            <person name="Wedekind C."/>
            <person name="Guiguen Y."/>
        </authorList>
    </citation>
    <scope>NUCLEOTIDE SEQUENCE [LARGE SCALE GENOMIC DNA]</scope>
    <source>
        <strain evidence="5">Cs_M1</strain>
        <tissue evidence="5">Blood</tissue>
    </source>
</reference>
<feature type="compositionally biased region" description="Polar residues" evidence="3">
    <location>
        <begin position="893"/>
        <end position="902"/>
    </location>
</feature>
<feature type="compositionally biased region" description="Basic and acidic residues" evidence="3">
    <location>
        <begin position="74"/>
        <end position="83"/>
    </location>
</feature>
<feature type="compositionally biased region" description="Polar residues" evidence="3">
    <location>
        <begin position="427"/>
        <end position="439"/>
    </location>
</feature>
<feature type="domain" description="Beta/gamma crystallin 'Greek key'" evidence="4">
    <location>
        <begin position="1713"/>
        <end position="1754"/>
    </location>
</feature>
<feature type="region of interest" description="Disordered" evidence="3">
    <location>
        <begin position="427"/>
        <end position="465"/>
    </location>
</feature>
<feature type="compositionally biased region" description="Polar residues" evidence="3">
    <location>
        <begin position="522"/>
        <end position="536"/>
    </location>
</feature>
<dbReference type="PANTHER" id="PTHR11818">
    <property type="entry name" value="BETA/GAMMA CRYSTALLIN"/>
    <property type="match status" value="1"/>
</dbReference>
<feature type="region of interest" description="Disordered" evidence="3">
    <location>
        <begin position="1066"/>
        <end position="1132"/>
    </location>
</feature>
<feature type="region of interest" description="Disordered" evidence="3">
    <location>
        <begin position="253"/>
        <end position="345"/>
    </location>
</feature>
<feature type="region of interest" description="Disordered" evidence="3">
    <location>
        <begin position="385"/>
        <end position="413"/>
    </location>
</feature>
<dbReference type="PROSITE" id="PS50915">
    <property type="entry name" value="CRYSTALLIN_BETA_GAMMA"/>
    <property type="match status" value="6"/>
</dbReference>